<organism evidence="1 2">
    <name type="scientific">Heyndrickxia coagulans</name>
    <name type="common">Weizmannia coagulans</name>
    <dbReference type="NCBI Taxonomy" id="1398"/>
    <lineage>
        <taxon>Bacteria</taxon>
        <taxon>Bacillati</taxon>
        <taxon>Bacillota</taxon>
        <taxon>Bacilli</taxon>
        <taxon>Bacillales</taxon>
        <taxon>Bacillaceae</taxon>
        <taxon>Heyndrickxia</taxon>
    </lineage>
</organism>
<name>A0A150JYG0_HEYCO</name>
<gene>
    <name evidence="1" type="ORF">B4098_1054</name>
</gene>
<dbReference type="Proteomes" id="UP000075288">
    <property type="component" value="Unassembled WGS sequence"/>
</dbReference>
<evidence type="ECO:0000313" key="1">
    <source>
        <dbReference type="EMBL" id="KYC62272.1"/>
    </source>
</evidence>
<dbReference type="AlphaFoldDB" id="A0A150JYG0"/>
<sequence>MAMGTVLTKIISMGVPRPGCLPGNATVSRRGHPLFLFSKGVYQ</sequence>
<comment type="caution">
    <text evidence="1">The sequence shown here is derived from an EMBL/GenBank/DDBJ whole genome shotgun (WGS) entry which is preliminary data.</text>
</comment>
<accession>A0A150JYG0</accession>
<dbReference type="EMBL" id="LQYG01000055">
    <property type="protein sequence ID" value="KYC62272.1"/>
    <property type="molecule type" value="Genomic_DNA"/>
</dbReference>
<protein>
    <submittedName>
        <fullName evidence="1">Uncharacterized protein</fullName>
    </submittedName>
</protein>
<reference evidence="1 2" key="1">
    <citation type="submission" date="2016-01" db="EMBL/GenBank/DDBJ databases">
        <title>Genome Sequences of Twelve Sporeforming Bacillus Species Isolated from Foods.</title>
        <authorList>
            <person name="Berendsen E.M."/>
            <person name="Wells-Bennik M.H."/>
            <person name="Krawcyk A.O."/>
            <person name="De Jong A."/>
            <person name="Holsappel S."/>
            <person name="Eijlander R.T."/>
            <person name="Kuipers O.P."/>
        </authorList>
    </citation>
    <scope>NUCLEOTIDE SEQUENCE [LARGE SCALE GENOMIC DNA]</scope>
    <source>
        <strain evidence="1 2">B4098</strain>
    </source>
</reference>
<dbReference type="PATRIC" id="fig|1398.26.peg.3237"/>
<proteinExistence type="predicted"/>
<evidence type="ECO:0000313" key="2">
    <source>
        <dbReference type="Proteomes" id="UP000075288"/>
    </source>
</evidence>